<evidence type="ECO:0000256" key="3">
    <source>
        <dbReference type="SAM" id="Phobius"/>
    </source>
</evidence>
<dbReference type="Pfam" id="PF00106">
    <property type="entry name" value="adh_short"/>
    <property type="match status" value="1"/>
</dbReference>
<evidence type="ECO:0000256" key="2">
    <source>
        <dbReference type="ARBA" id="ARBA00023002"/>
    </source>
</evidence>
<keyword evidence="3" id="KW-0472">Membrane</keyword>
<keyword evidence="5" id="KW-1185">Reference proteome</keyword>
<dbReference type="PRINTS" id="PR00081">
    <property type="entry name" value="GDHRDH"/>
</dbReference>
<dbReference type="GO" id="GO:0016491">
    <property type="term" value="F:oxidoreductase activity"/>
    <property type="evidence" value="ECO:0007669"/>
    <property type="project" value="UniProtKB-KW"/>
</dbReference>
<feature type="transmembrane region" description="Helical" evidence="3">
    <location>
        <begin position="12"/>
        <end position="34"/>
    </location>
</feature>
<protein>
    <recommendedName>
        <fullName evidence="6">Epimerase domain-containing protein</fullName>
    </recommendedName>
</protein>
<dbReference type="OrthoDB" id="191139at2759"/>
<evidence type="ECO:0000256" key="1">
    <source>
        <dbReference type="ARBA" id="ARBA00006484"/>
    </source>
</evidence>
<dbReference type="EMBL" id="CAJFDH010000006">
    <property type="protein sequence ID" value="CAD5230123.1"/>
    <property type="molecule type" value="Genomic_DNA"/>
</dbReference>
<dbReference type="AlphaFoldDB" id="A0A811LSR1"/>
<keyword evidence="2" id="KW-0560">Oxidoreductase</keyword>
<dbReference type="InterPro" id="IPR036291">
    <property type="entry name" value="NAD(P)-bd_dom_sf"/>
</dbReference>
<evidence type="ECO:0000313" key="5">
    <source>
        <dbReference type="Proteomes" id="UP000614601"/>
    </source>
</evidence>
<sequence>MEKSKREFWPILVIILTYILAVYCCIIELLLDFFCDSAFTEKFISWKKKVQTEDVETKGPKFALVTGADGTIGIHVTEHLLNLGYEVIALGIKAPDLVLTNPDQLRFIQCDLLHDESLKKALVELDEMNLSNLDLAVFVAGVMLHAPLDKKNSKDPHFVINLLSHAKLLEKLRPLMEKSSRPNAVFVSSSTSRLGDTSDIFVESDHAFCEYINGYKSYADSKLAVNLYCCGLAQVLADEHSKLRVFSIHPGVVPGGLYRYVFGPAKALINNILPFILRTPDRAAAEILNAVYSDTVQSGDYVEYNRAASFMNFTESQLQNFMKNVRREIS</sequence>
<name>A0A811LSR1_9BILA</name>
<dbReference type="EMBL" id="CAJFCW020000006">
    <property type="protein sequence ID" value="CAG9127512.1"/>
    <property type="molecule type" value="Genomic_DNA"/>
</dbReference>
<evidence type="ECO:0000313" key="4">
    <source>
        <dbReference type="EMBL" id="CAD5230123.1"/>
    </source>
</evidence>
<comment type="similarity">
    <text evidence="1">Belongs to the short-chain dehydrogenases/reductases (SDR) family.</text>
</comment>
<dbReference type="Proteomes" id="UP000783686">
    <property type="component" value="Unassembled WGS sequence"/>
</dbReference>
<dbReference type="Proteomes" id="UP000614601">
    <property type="component" value="Unassembled WGS sequence"/>
</dbReference>
<dbReference type="PANTHER" id="PTHR24320">
    <property type="entry name" value="RETINOL DEHYDROGENASE"/>
    <property type="match status" value="1"/>
</dbReference>
<keyword evidence="3" id="KW-0812">Transmembrane</keyword>
<keyword evidence="3" id="KW-1133">Transmembrane helix</keyword>
<reference evidence="4" key="1">
    <citation type="submission" date="2020-09" db="EMBL/GenBank/DDBJ databases">
        <authorList>
            <person name="Kikuchi T."/>
        </authorList>
    </citation>
    <scope>NUCLEOTIDE SEQUENCE</scope>
    <source>
        <strain evidence="4">SH1</strain>
    </source>
</reference>
<gene>
    <name evidence="4" type="ORF">BOKJ2_LOCUS13978</name>
</gene>
<comment type="caution">
    <text evidence="4">The sequence shown here is derived from an EMBL/GenBank/DDBJ whole genome shotgun (WGS) entry which is preliminary data.</text>
</comment>
<proteinExistence type="inferred from homology"/>
<dbReference type="Gene3D" id="3.40.50.720">
    <property type="entry name" value="NAD(P)-binding Rossmann-like Domain"/>
    <property type="match status" value="1"/>
</dbReference>
<dbReference type="InterPro" id="IPR002347">
    <property type="entry name" value="SDR_fam"/>
</dbReference>
<organism evidence="4 5">
    <name type="scientific">Bursaphelenchus okinawaensis</name>
    <dbReference type="NCBI Taxonomy" id="465554"/>
    <lineage>
        <taxon>Eukaryota</taxon>
        <taxon>Metazoa</taxon>
        <taxon>Ecdysozoa</taxon>
        <taxon>Nematoda</taxon>
        <taxon>Chromadorea</taxon>
        <taxon>Rhabditida</taxon>
        <taxon>Tylenchina</taxon>
        <taxon>Tylenchomorpha</taxon>
        <taxon>Aphelenchoidea</taxon>
        <taxon>Aphelenchoididae</taxon>
        <taxon>Bursaphelenchus</taxon>
    </lineage>
</organism>
<dbReference type="PANTHER" id="PTHR24320:SF264">
    <property type="entry name" value="DEHYDROGENASE_REDUCTASE SDR FAMILY MEMBER ON CHROMOSOME X"/>
    <property type="match status" value="1"/>
</dbReference>
<accession>A0A811LSR1</accession>
<evidence type="ECO:0008006" key="6">
    <source>
        <dbReference type="Google" id="ProtNLM"/>
    </source>
</evidence>
<dbReference type="SUPFAM" id="SSF51735">
    <property type="entry name" value="NAD(P)-binding Rossmann-fold domains"/>
    <property type="match status" value="1"/>
</dbReference>